<name>A0A9K3GKG8_9EUKA</name>
<keyword evidence="3" id="KW-1185">Reference proteome</keyword>
<accession>A0A9K3GKG8</accession>
<gene>
    <name evidence="2" type="ORF">KIPB_008008</name>
</gene>
<dbReference type="EMBL" id="BDIP01002375">
    <property type="protein sequence ID" value="GIQ86202.1"/>
    <property type="molecule type" value="Genomic_DNA"/>
</dbReference>
<feature type="region of interest" description="Disordered" evidence="1">
    <location>
        <begin position="18"/>
        <end position="46"/>
    </location>
</feature>
<protein>
    <submittedName>
        <fullName evidence="2">Uncharacterized protein</fullName>
    </submittedName>
</protein>
<evidence type="ECO:0000313" key="3">
    <source>
        <dbReference type="Proteomes" id="UP000265618"/>
    </source>
</evidence>
<reference evidence="2 3" key="1">
    <citation type="journal article" date="2018" name="PLoS ONE">
        <title>The draft genome of Kipferlia bialata reveals reductive genome evolution in fornicate parasites.</title>
        <authorList>
            <person name="Tanifuji G."/>
            <person name="Takabayashi S."/>
            <person name="Kume K."/>
            <person name="Takagi M."/>
            <person name="Nakayama T."/>
            <person name="Kamikawa R."/>
            <person name="Inagaki Y."/>
            <person name="Hashimoto T."/>
        </authorList>
    </citation>
    <scope>NUCLEOTIDE SEQUENCE [LARGE SCALE GENOMIC DNA]</scope>
    <source>
        <strain evidence="2">NY0173</strain>
    </source>
</reference>
<evidence type="ECO:0000313" key="2">
    <source>
        <dbReference type="EMBL" id="GIQ86202.1"/>
    </source>
</evidence>
<evidence type="ECO:0000256" key="1">
    <source>
        <dbReference type="SAM" id="MobiDB-lite"/>
    </source>
</evidence>
<comment type="caution">
    <text evidence="2">The sequence shown here is derived from an EMBL/GenBank/DDBJ whole genome shotgun (WGS) entry which is preliminary data.</text>
</comment>
<proteinExistence type="predicted"/>
<organism evidence="2 3">
    <name type="scientific">Kipferlia bialata</name>
    <dbReference type="NCBI Taxonomy" id="797122"/>
    <lineage>
        <taxon>Eukaryota</taxon>
        <taxon>Metamonada</taxon>
        <taxon>Carpediemonas-like organisms</taxon>
        <taxon>Kipferlia</taxon>
    </lineage>
</organism>
<sequence>MDDFERRVRRIWLECGGEDEQTRQQQQQEESAAVTDPFTRQRKEIH</sequence>
<dbReference type="AlphaFoldDB" id="A0A9K3GKG8"/>
<feature type="non-terminal residue" evidence="2">
    <location>
        <position position="46"/>
    </location>
</feature>
<dbReference type="Proteomes" id="UP000265618">
    <property type="component" value="Unassembled WGS sequence"/>
</dbReference>